<dbReference type="AlphaFoldDB" id="A0A4S8JZJ0"/>
<organism evidence="1 2">
    <name type="scientific">Musa balbisiana</name>
    <name type="common">Banana</name>
    <dbReference type="NCBI Taxonomy" id="52838"/>
    <lineage>
        <taxon>Eukaryota</taxon>
        <taxon>Viridiplantae</taxon>
        <taxon>Streptophyta</taxon>
        <taxon>Embryophyta</taxon>
        <taxon>Tracheophyta</taxon>
        <taxon>Spermatophyta</taxon>
        <taxon>Magnoliopsida</taxon>
        <taxon>Liliopsida</taxon>
        <taxon>Zingiberales</taxon>
        <taxon>Musaceae</taxon>
        <taxon>Musa</taxon>
    </lineage>
</organism>
<dbReference type="EMBL" id="PYDT01000003">
    <property type="protein sequence ID" value="THU67824.1"/>
    <property type="molecule type" value="Genomic_DNA"/>
</dbReference>
<name>A0A4S8JZJ0_MUSBA</name>
<accession>A0A4S8JZJ0</accession>
<gene>
    <name evidence="1" type="ORF">C4D60_Mb05t28740</name>
</gene>
<protein>
    <submittedName>
        <fullName evidence="1">Uncharacterized protein</fullName>
    </submittedName>
</protein>
<evidence type="ECO:0000313" key="1">
    <source>
        <dbReference type="EMBL" id="THU67824.1"/>
    </source>
</evidence>
<keyword evidence="2" id="KW-1185">Reference proteome</keyword>
<proteinExistence type="predicted"/>
<comment type="caution">
    <text evidence="1">The sequence shown here is derived from an EMBL/GenBank/DDBJ whole genome shotgun (WGS) entry which is preliminary data.</text>
</comment>
<sequence>MAGLSVLLETQTSFPKQAQILSKTSFLKNASLTSSPPPPALLLLPMRALFWNSDKTSARRRYLYVQRGPSLLQRGVSASAYSYGRGGRDEGLLLPCCRHSSGEPPGKGGRQGPGACRQFCLLEQVMAG</sequence>
<evidence type="ECO:0000313" key="2">
    <source>
        <dbReference type="Proteomes" id="UP000317650"/>
    </source>
</evidence>
<reference evidence="1 2" key="1">
    <citation type="journal article" date="2019" name="Nat. Plants">
        <title>Genome sequencing of Musa balbisiana reveals subgenome evolution and function divergence in polyploid bananas.</title>
        <authorList>
            <person name="Yao X."/>
        </authorList>
    </citation>
    <scope>NUCLEOTIDE SEQUENCE [LARGE SCALE GENOMIC DNA]</scope>
    <source>
        <strain evidence="2">cv. DH-PKW</strain>
        <tissue evidence="1">Leaves</tissue>
    </source>
</reference>
<dbReference type="Proteomes" id="UP000317650">
    <property type="component" value="Chromosome 5"/>
</dbReference>